<evidence type="ECO:0008006" key="2">
    <source>
        <dbReference type="Google" id="ProtNLM"/>
    </source>
</evidence>
<dbReference type="InterPro" id="IPR051289">
    <property type="entry name" value="LAGLIDADG_Endonuclease"/>
</dbReference>
<geneLocation type="mitochondrion" evidence="1"/>
<dbReference type="AlphaFoldDB" id="A0A4D6FF37"/>
<organism evidence="1">
    <name type="scientific">Armillaria gallica</name>
    <name type="common">Bulbous honey fungus</name>
    <name type="synonym">Armillaria bulbosa</name>
    <dbReference type="NCBI Taxonomy" id="47427"/>
    <lineage>
        <taxon>Eukaryota</taxon>
        <taxon>Fungi</taxon>
        <taxon>Dikarya</taxon>
        <taxon>Basidiomycota</taxon>
        <taxon>Agaricomycotina</taxon>
        <taxon>Agaricomycetes</taxon>
        <taxon>Agaricomycetidae</taxon>
        <taxon>Agaricales</taxon>
        <taxon>Marasmiineae</taxon>
        <taxon>Physalacriaceae</taxon>
        <taxon>Armillaria</taxon>
    </lineage>
</organism>
<gene>
    <name evidence="1" type="primary">oi2cob</name>
</gene>
<protein>
    <recommendedName>
        <fullName evidence="2">Homing endonuclease LAGLIDADG domain-containing protein</fullName>
    </recommendedName>
</protein>
<accession>A0A4D6FF37</accession>
<dbReference type="EMBL" id="MH878687">
    <property type="protein sequence ID" value="QCB16485.1"/>
    <property type="molecule type" value="Genomic_DNA"/>
</dbReference>
<dbReference type="PANTHER" id="PTHR36181">
    <property type="entry name" value="INTRON-ENCODED ENDONUCLEASE AI3-RELATED"/>
    <property type="match status" value="1"/>
</dbReference>
<dbReference type="Gene3D" id="3.10.28.10">
    <property type="entry name" value="Homing endonucleases"/>
    <property type="match status" value="2"/>
</dbReference>
<proteinExistence type="predicted"/>
<evidence type="ECO:0000313" key="1">
    <source>
        <dbReference type="EMBL" id="QCB16485.1"/>
    </source>
</evidence>
<dbReference type="SUPFAM" id="SSF55608">
    <property type="entry name" value="Homing endonucleases"/>
    <property type="match status" value="2"/>
</dbReference>
<dbReference type="InterPro" id="IPR027434">
    <property type="entry name" value="Homing_endonucl"/>
</dbReference>
<reference evidence="1" key="1">
    <citation type="journal article" date="2019" name="BMC Genomics">
        <title>Mobile genetic elements explain size variation in the mitochondrial genomes of four closely-related Armillaria species.</title>
        <authorList>
            <person name="Kolesnikova A.I."/>
            <person name="Putintseva Y.A."/>
            <person name="Simonov E.P."/>
            <person name="Biriukov V.V."/>
            <person name="Oreshkova N.V."/>
            <person name="Pavlov I.N."/>
            <person name="Sharov V.V."/>
            <person name="Kuzmin D.A."/>
            <person name="Anderson J.B."/>
            <person name="Krutovsky K.V."/>
        </authorList>
    </citation>
    <scope>NUCLEOTIDE SEQUENCE</scope>
</reference>
<name>A0A4D6FF37_ARMGA</name>
<keyword evidence="1" id="KW-0496">Mitochondrion</keyword>
<sequence length="277" mass="31748">MYQLPLSNCNLTGLSLGGWKGIFKGASYISVISSDKVRGYTNISLKIGLIENDLPLLNFIKDTLCLGRIAGPYNKKGQPFYYLIFNKTELQQVLFPLFIYHNIFFLTETRRAQFEKALFFMESGKSKISDLPEILPSSTYLPSLPQKAQGYIELKFFPAWVVGFTIAEGSFVVKKNSVCSFQLRQRSHPELFLAFKLLFNTTRKIKVDSQKGVNYEQFSVSSKLDIQTVINFFSFSDNPSLLGYKLEQYNYWIQYLKESKRYGGLNFPLPNQSANNN</sequence>
<dbReference type="PANTHER" id="PTHR36181:SF4">
    <property type="entry name" value="LAGLIDADG ENDONUCLEASE"/>
    <property type="match status" value="1"/>
</dbReference>